<dbReference type="Proteomes" id="UP000675121">
    <property type="component" value="Unassembled WGS sequence"/>
</dbReference>
<dbReference type="EMBL" id="CAJNAS010000026">
    <property type="protein sequence ID" value="CAE6956002.1"/>
    <property type="molecule type" value="Genomic_DNA"/>
</dbReference>
<feature type="compositionally biased region" description="Low complexity" evidence="1">
    <location>
        <begin position="84"/>
        <end position="93"/>
    </location>
</feature>
<name>A0A9N8N5D1_9BURK</name>
<accession>A0A9N8N5D1</accession>
<dbReference type="AlphaFoldDB" id="A0A9N8N5D1"/>
<evidence type="ECO:0000313" key="2">
    <source>
        <dbReference type="EMBL" id="CAE6956002.1"/>
    </source>
</evidence>
<feature type="compositionally biased region" description="Pro residues" evidence="1">
    <location>
        <begin position="94"/>
        <end position="104"/>
    </location>
</feature>
<comment type="caution">
    <text evidence="2">The sequence shown here is derived from an EMBL/GenBank/DDBJ whole genome shotgun (WGS) entry which is preliminary data.</text>
</comment>
<reference evidence="2" key="1">
    <citation type="submission" date="2021-02" db="EMBL/GenBank/DDBJ databases">
        <authorList>
            <person name="Vanwijnsberghe S."/>
        </authorList>
    </citation>
    <scope>NUCLEOTIDE SEQUENCE</scope>
    <source>
        <strain evidence="2">R-70211</strain>
    </source>
</reference>
<proteinExistence type="predicted"/>
<protein>
    <submittedName>
        <fullName evidence="2">Uncharacterized protein</fullName>
    </submittedName>
</protein>
<gene>
    <name evidence="2" type="ORF">R70211_06574</name>
</gene>
<sequence>MSYQDIDNEIAHFELVFGKISPNDRIPLSYWRNRLDMLPETLLMPTQRARLARLDATLRALELSANTPAAEEPPRAVLNRSGSARQAPAREPAASPPPLLSETS</sequence>
<feature type="region of interest" description="Disordered" evidence="1">
    <location>
        <begin position="64"/>
        <end position="104"/>
    </location>
</feature>
<evidence type="ECO:0000256" key="1">
    <source>
        <dbReference type="SAM" id="MobiDB-lite"/>
    </source>
</evidence>
<organism evidence="2 3">
    <name type="scientific">Paraburkholderia domus</name>
    <dbReference type="NCBI Taxonomy" id="2793075"/>
    <lineage>
        <taxon>Bacteria</taxon>
        <taxon>Pseudomonadati</taxon>
        <taxon>Pseudomonadota</taxon>
        <taxon>Betaproteobacteria</taxon>
        <taxon>Burkholderiales</taxon>
        <taxon>Burkholderiaceae</taxon>
        <taxon>Paraburkholderia</taxon>
    </lineage>
</organism>
<keyword evidence="3" id="KW-1185">Reference proteome</keyword>
<evidence type="ECO:0000313" key="3">
    <source>
        <dbReference type="Proteomes" id="UP000675121"/>
    </source>
</evidence>